<evidence type="ECO:0000256" key="6">
    <source>
        <dbReference type="SAM" id="Phobius"/>
    </source>
</evidence>
<evidence type="ECO:0000256" key="1">
    <source>
        <dbReference type="ARBA" id="ARBA00004162"/>
    </source>
</evidence>
<dbReference type="NCBIfam" id="TIGR02978">
    <property type="entry name" value="phageshock_pspC"/>
    <property type="match status" value="1"/>
</dbReference>
<evidence type="ECO:0000259" key="7">
    <source>
        <dbReference type="Pfam" id="PF04024"/>
    </source>
</evidence>
<protein>
    <submittedName>
        <fullName evidence="8">Envelope stress response membrane protein PspC</fullName>
    </submittedName>
</protein>
<dbReference type="Proteomes" id="UP000274661">
    <property type="component" value="Unassembled WGS sequence"/>
</dbReference>
<keyword evidence="2" id="KW-1003">Cell membrane</keyword>
<keyword evidence="4 6" id="KW-1133">Transmembrane helix</keyword>
<dbReference type="Pfam" id="PF04024">
    <property type="entry name" value="PspC"/>
    <property type="match status" value="1"/>
</dbReference>
<accession>A0A3R9WQ73</accession>
<dbReference type="InterPro" id="IPR014320">
    <property type="entry name" value="Phageshock_PspC"/>
</dbReference>
<keyword evidence="3 6" id="KW-0812">Transmembrane</keyword>
<evidence type="ECO:0000313" key="8">
    <source>
        <dbReference type="EMBL" id="RST30740.1"/>
    </source>
</evidence>
<evidence type="ECO:0000313" key="9">
    <source>
        <dbReference type="Proteomes" id="UP000274661"/>
    </source>
</evidence>
<dbReference type="EMBL" id="RWJF01000001">
    <property type="protein sequence ID" value="RST30740.1"/>
    <property type="molecule type" value="Genomic_DNA"/>
</dbReference>
<reference evidence="8 9" key="1">
    <citation type="submission" date="2018-12" db="EMBL/GenBank/DDBJ databases">
        <title>Sphingomonas sp. HMF7854 Genome sequencing and assembly.</title>
        <authorList>
            <person name="Cha I."/>
            <person name="Kang H."/>
            <person name="Kim H."/>
            <person name="Kang J."/>
            <person name="Joh K."/>
        </authorList>
    </citation>
    <scope>NUCLEOTIDE SEQUENCE [LARGE SCALE GENOMIC DNA]</scope>
    <source>
        <strain evidence="8 9">HMF7854</strain>
    </source>
</reference>
<dbReference type="InterPro" id="IPR007168">
    <property type="entry name" value="Phageshock_PspC_N"/>
</dbReference>
<name>A0A3R9WQ73_9SPHN</name>
<keyword evidence="9" id="KW-1185">Reference proteome</keyword>
<evidence type="ECO:0000256" key="2">
    <source>
        <dbReference type="ARBA" id="ARBA00022475"/>
    </source>
</evidence>
<proteinExistence type="predicted"/>
<sequence>MSVQPPSRTRFYKDKRNGKVMGVCAGIADYAGMDVNLVRIMFVLACVMGGAGVLIPAYFITGWIAEDKPREFATATPEEDRFWQGVRQSPSSSARNIRARLREIDRRLADVETYVTTSNRSLEREIEQLR</sequence>
<dbReference type="AlphaFoldDB" id="A0A3R9WQ73"/>
<evidence type="ECO:0000256" key="4">
    <source>
        <dbReference type="ARBA" id="ARBA00022989"/>
    </source>
</evidence>
<feature type="transmembrane region" description="Helical" evidence="6">
    <location>
        <begin position="40"/>
        <end position="60"/>
    </location>
</feature>
<organism evidence="8 9">
    <name type="scientific">Sphingomonas ginkgonis</name>
    <dbReference type="NCBI Taxonomy" id="2315330"/>
    <lineage>
        <taxon>Bacteria</taxon>
        <taxon>Pseudomonadati</taxon>
        <taxon>Pseudomonadota</taxon>
        <taxon>Alphaproteobacteria</taxon>
        <taxon>Sphingomonadales</taxon>
        <taxon>Sphingomonadaceae</taxon>
        <taxon>Sphingomonas</taxon>
    </lineage>
</organism>
<keyword evidence="5 6" id="KW-0472">Membrane</keyword>
<dbReference type="PANTHER" id="PTHR33885:SF3">
    <property type="entry name" value="PHAGE SHOCK PROTEIN C"/>
    <property type="match status" value="1"/>
</dbReference>
<dbReference type="InterPro" id="IPR052027">
    <property type="entry name" value="PspC"/>
</dbReference>
<dbReference type="GO" id="GO:0005886">
    <property type="term" value="C:plasma membrane"/>
    <property type="evidence" value="ECO:0007669"/>
    <property type="project" value="UniProtKB-SubCell"/>
</dbReference>
<dbReference type="OrthoDB" id="7359894at2"/>
<gene>
    <name evidence="8" type="primary">pspC</name>
    <name evidence="8" type="ORF">HMF7854_07765</name>
</gene>
<dbReference type="PANTHER" id="PTHR33885">
    <property type="entry name" value="PHAGE SHOCK PROTEIN C"/>
    <property type="match status" value="1"/>
</dbReference>
<evidence type="ECO:0000256" key="3">
    <source>
        <dbReference type="ARBA" id="ARBA00022692"/>
    </source>
</evidence>
<evidence type="ECO:0000256" key="5">
    <source>
        <dbReference type="ARBA" id="ARBA00023136"/>
    </source>
</evidence>
<feature type="domain" description="Phage shock protein PspC N-terminal" evidence="7">
    <location>
        <begin position="10"/>
        <end position="64"/>
    </location>
</feature>
<dbReference type="RefSeq" id="WP_126718574.1">
    <property type="nucleotide sequence ID" value="NZ_RWJF01000001.1"/>
</dbReference>
<comment type="caution">
    <text evidence="8">The sequence shown here is derived from an EMBL/GenBank/DDBJ whole genome shotgun (WGS) entry which is preliminary data.</text>
</comment>
<comment type="subcellular location">
    <subcellularLocation>
        <location evidence="1">Cell membrane</location>
        <topology evidence="1">Single-pass membrane protein</topology>
    </subcellularLocation>
</comment>